<sequence>MLTSAFGLHMTPLPPDTNSPAAPKSYTPHLLHKFDSPAELKQLHAHLIKTNASISDLPLPKVASVCSRGRCFPYAQHIFARSDNHDTSVWNSCLRALAEGDHPIDAVSLFYQMRTSGVLPDAFTCSFLLKACVSLLDIANGKILHGVVEKLGFGSNLFLQNMILNLYGLCGEMADAMLLFDKMPQRDVVTWNTVITQMLKRGDIEGASRLFSRMPEKNIRSWTLMISGCVQCGKPKEAIDYFLKLEEESGLKPNQVTVVSVLAACADLCALDLGKRVHEYSNRSGFKNNMLVCNTLIDMYAKCGSLEEASRVFDEMEGKRTVFSWSAMIVGLAAHGRAQEALSLFSSMLQDGTEPNGVTFVGLLHACAHMGLVDEGRAFFTSMTRDYGITPGIEHYGCMVDLLSRAGLVKEAYEFIMEMPIKPNGIIWGALLGGCRLHKDIKLAEQAIQHLSVLDPLNDGYYIVLSNIYAEAGRWEDVTRVRKLMKARGVKKTSGWSKITLDDGIVHEFVAGGDESHPQAEGIFRKWDELVVEMMLRGYAPNTSLVLLDIEEEQKVKFIYRHSEKLAVSFGLLNTPAGTTIRIIKNLRVCEDCHSALKLIAAISGREIVVRDRNRFHCFKDGCCSCGDYW</sequence>
<evidence type="ECO:0000313" key="6">
    <source>
        <dbReference type="EMBL" id="CAL1353797.1"/>
    </source>
</evidence>
<dbReference type="GO" id="GO:0009451">
    <property type="term" value="P:RNA modification"/>
    <property type="evidence" value="ECO:0007669"/>
    <property type="project" value="InterPro"/>
</dbReference>
<gene>
    <name evidence="6" type="ORF">LTRI10_LOCUS1669</name>
</gene>
<dbReference type="PANTHER" id="PTHR47926:SF458">
    <property type="entry name" value="PENTATRICOPEPTIDE REPEAT-CONTAINING PROTEIN"/>
    <property type="match status" value="1"/>
</dbReference>
<feature type="repeat" description="PPR" evidence="4">
    <location>
        <begin position="86"/>
        <end position="120"/>
    </location>
</feature>
<dbReference type="Proteomes" id="UP001497516">
    <property type="component" value="Chromosome 1"/>
</dbReference>
<keyword evidence="7" id="KW-1185">Reference proteome</keyword>
<name>A0AAV2CBM9_9ROSI</name>
<evidence type="ECO:0000256" key="1">
    <source>
        <dbReference type="ARBA" id="ARBA00006643"/>
    </source>
</evidence>
<proteinExistence type="inferred from homology"/>
<evidence type="ECO:0000313" key="7">
    <source>
        <dbReference type="Proteomes" id="UP001497516"/>
    </source>
</evidence>
<feature type="repeat" description="PPR" evidence="4">
    <location>
        <begin position="321"/>
        <end position="355"/>
    </location>
</feature>
<protein>
    <recommendedName>
        <fullName evidence="5">DYW domain-containing protein</fullName>
    </recommendedName>
</protein>
<comment type="similarity">
    <text evidence="3">Belongs to the PPR family. PCMP-E subfamily.</text>
</comment>
<dbReference type="PROSITE" id="PS51375">
    <property type="entry name" value="PPR"/>
    <property type="match status" value="5"/>
</dbReference>
<dbReference type="FunFam" id="1.25.40.10:FF:000442">
    <property type="entry name" value="Pentatricopeptide repeat-containing protein At3g49710"/>
    <property type="match status" value="1"/>
</dbReference>
<dbReference type="PANTHER" id="PTHR47926">
    <property type="entry name" value="PENTATRICOPEPTIDE REPEAT-CONTAINING PROTEIN"/>
    <property type="match status" value="1"/>
</dbReference>
<dbReference type="FunFam" id="1.25.40.10:FF:000280">
    <property type="entry name" value="Pentatricopeptide repeat-containing protein"/>
    <property type="match status" value="1"/>
</dbReference>
<evidence type="ECO:0000256" key="4">
    <source>
        <dbReference type="PROSITE-ProRule" id="PRU00708"/>
    </source>
</evidence>
<dbReference type="GO" id="GO:0003723">
    <property type="term" value="F:RNA binding"/>
    <property type="evidence" value="ECO:0007669"/>
    <property type="project" value="InterPro"/>
</dbReference>
<dbReference type="FunFam" id="1.25.40.10:FF:000031">
    <property type="entry name" value="Pentatricopeptide repeat-containing protein mitochondrial"/>
    <property type="match status" value="1"/>
</dbReference>
<evidence type="ECO:0000256" key="2">
    <source>
        <dbReference type="ARBA" id="ARBA00022737"/>
    </source>
</evidence>
<evidence type="ECO:0000259" key="5">
    <source>
        <dbReference type="Pfam" id="PF14432"/>
    </source>
</evidence>
<dbReference type="Pfam" id="PF14432">
    <property type="entry name" value="DYW_deaminase"/>
    <property type="match status" value="1"/>
</dbReference>
<dbReference type="InterPro" id="IPR046848">
    <property type="entry name" value="E_motif"/>
</dbReference>
<keyword evidence="2" id="KW-0677">Repeat</keyword>
<dbReference type="GO" id="GO:0008270">
    <property type="term" value="F:zinc ion binding"/>
    <property type="evidence" value="ECO:0007669"/>
    <property type="project" value="InterPro"/>
</dbReference>
<feature type="repeat" description="PPR" evidence="4">
    <location>
        <begin position="356"/>
        <end position="391"/>
    </location>
</feature>
<dbReference type="EMBL" id="OZ034813">
    <property type="protein sequence ID" value="CAL1353797.1"/>
    <property type="molecule type" value="Genomic_DNA"/>
</dbReference>
<organism evidence="6 7">
    <name type="scientific">Linum trigynum</name>
    <dbReference type="NCBI Taxonomy" id="586398"/>
    <lineage>
        <taxon>Eukaryota</taxon>
        <taxon>Viridiplantae</taxon>
        <taxon>Streptophyta</taxon>
        <taxon>Embryophyta</taxon>
        <taxon>Tracheophyta</taxon>
        <taxon>Spermatophyta</taxon>
        <taxon>Magnoliopsida</taxon>
        <taxon>eudicotyledons</taxon>
        <taxon>Gunneridae</taxon>
        <taxon>Pentapetalae</taxon>
        <taxon>rosids</taxon>
        <taxon>fabids</taxon>
        <taxon>Malpighiales</taxon>
        <taxon>Linaceae</taxon>
        <taxon>Linum</taxon>
    </lineage>
</organism>
<dbReference type="NCBIfam" id="TIGR00756">
    <property type="entry name" value="PPR"/>
    <property type="match status" value="5"/>
</dbReference>
<feature type="domain" description="DYW" evidence="5">
    <location>
        <begin position="538"/>
        <end position="630"/>
    </location>
</feature>
<dbReference type="Gene3D" id="1.25.40.10">
    <property type="entry name" value="Tetratricopeptide repeat domain"/>
    <property type="match status" value="3"/>
</dbReference>
<dbReference type="Pfam" id="PF13041">
    <property type="entry name" value="PPR_2"/>
    <property type="match status" value="3"/>
</dbReference>
<feature type="repeat" description="PPR" evidence="4">
    <location>
        <begin position="289"/>
        <end position="319"/>
    </location>
</feature>
<dbReference type="Pfam" id="PF01535">
    <property type="entry name" value="PPR"/>
    <property type="match status" value="3"/>
</dbReference>
<evidence type="ECO:0000256" key="3">
    <source>
        <dbReference type="ARBA" id="ARBA00061659"/>
    </source>
</evidence>
<accession>A0AAV2CBM9</accession>
<dbReference type="InterPro" id="IPR032867">
    <property type="entry name" value="DYW_dom"/>
</dbReference>
<dbReference type="AlphaFoldDB" id="A0AAV2CBM9"/>
<comment type="similarity">
    <text evidence="1">Belongs to the PPR family. PCMP-H subfamily.</text>
</comment>
<dbReference type="InterPro" id="IPR011990">
    <property type="entry name" value="TPR-like_helical_dom_sf"/>
</dbReference>
<reference evidence="6 7" key="1">
    <citation type="submission" date="2024-04" db="EMBL/GenBank/DDBJ databases">
        <authorList>
            <person name="Fracassetti M."/>
        </authorList>
    </citation>
    <scope>NUCLEOTIDE SEQUENCE [LARGE SCALE GENOMIC DNA]</scope>
</reference>
<dbReference type="InterPro" id="IPR046960">
    <property type="entry name" value="PPR_At4g14850-like_plant"/>
</dbReference>
<dbReference type="Pfam" id="PF20431">
    <property type="entry name" value="E_motif"/>
    <property type="match status" value="1"/>
</dbReference>
<feature type="repeat" description="PPR" evidence="4">
    <location>
        <begin position="187"/>
        <end position="221"/>
    </location>
</feature>
<dbReference type="InterPro" id="IPR002885">
    <property type="entry name" value="PPR_rpt"/>
</dbReference>